<accession>A0AAW0IXU0</accession>
<reference evidence="5 6" key="1">
    <citation type="journal article" date="2023" name="bioRxiv">
        <title>Conserved and derived expression patterns and positive selection on dental genes reveal complex evolutionary context of ever-growing rodent molars.</title>
        <authorList>
            <person name="Calamari Z.T."/>
            <person name="Song A."/>
            <person name="Cohen E."/>
            <person name="Akter M."/>
            <person name="Roy R.D."/>
            <person name="Hallikas O."/>
            <person name="Christensen M.M."/>
            <person name="Li P."/>
            <person name="Marangoni P."/>
            <person name="Jernvall J."/>
            <person name="Klein O.D."/>
        </authorList>
    </citation>
    <scope>NUCLEOTIDE SEQUENCE [LARGE SCALE GENOMIC DNA]</scope>
    <source>
        <strain evidence="5">V071</strain>
    </source>
</reference>
<dbReference type="EMBL" id="JBBHLL010000081">
    <property type="protein sequence ID" value="KAK7819395.1"/>
    <property type="molecule type" value="Genomic_DNA"/>
</dbReference>
<keyword evidence="3" id="KW-0315">Glutamine amidotransferase</keyword>
<feature type="compositionally biased region" description="Polar residues" evidence="4">
    <location>
        <begin position="198"/>
        <end position="212"/>
    </location>
</feature>
<proteinExistence type="predicted"/>
<sequence>SSFLLPKERSSLPQAQHSLPVSSNKIKEQTVIVDELSNLKKNQKVDRLQQDSKIFFFADQKEMLSESRNILWKMKAVTCSYGMEKFLVEYRLKQKTAMFSSLFAHKKKSNTLALFSKVQTALTFYKKANVAILFSGGVDSTVRAAFADYATVPNVERKQQDPHESPSEESSQGAAVPQGPDGVEQPDQVTGKAGLKELQTTKTKKSSNMSLRSTLEHSSRGIGWLATQVLCILYEQVKGDSHWHQRRSIAQEITVKLDRISFRNTDCDGRVFLLVWEKVDLDLPHGIGGKLKLIELGLKVSVFLPKWAMRFGSRTAKVEKKLMISHLINVEGSKAYFRKPLSRRLCHDTIPSCNNSLWRLPESKQQLPHCRGEKEELGILEKH</sequence>
<evidence type="ECO:0000256" key="4">
    <source>
        <dbReference type="SAM" id="MobiDB-lite"/>
    </source>
</evidence>
<evidence type="ECO:0000256" key="3">
    <source>
        <dbReference type="ARBA" id="ARBA00022962"/>
    </source>
</evidence>
<dbReference type="PANTHER" id="PTHR45937:SF1">
    <property type="entry name" value="ASPARAGINE SYNTHETASE DOMAIN-CONTAINING PROTEIN 1"/>
    <property type="match status" value="1"/>
</dbReference>
<evidence type="ECO:0000256" key="2">
    <source>
        <dbReference type="ARBA" id="ARBA00022888"/>
    </source>
</evidence>
<dbReference type="Proteomes" id="UP001488838">
    <property type="component" value="Unassembled WGS sequence"/>
</dbReference>
<gene>
    <name evidence="5" type="ORF">U0070_025423</name>
</gene>
<organism evidence="5 6">
    <name type="scientific">Myodes glareolus</name>
    <name type="common">Bank vole</name>
    <name type="synonym">Clethrionomys glareolus</name>
    <dbReference type="NCBI Taxonomy" id="447135"/>
    <lineage>
        <taxon>Eukaryota</taxon>
        <taxon>Metazoa</taxon>
        <taxon>Chordata</taxon>
        <taxon>Craniata</taxon>
        <taxon>Vertebrata</taxon>
        <taxon>Euteleostomi</taxon>
        <taxon>Mammalia</taxon>
        <taxon>Eutheria</taxon>
        <taxon>Euarchontoglires</taxon>
        <taxon>Glires</taxon>
        <taxon>Rodentia</taxon>
        <taxon>Myomorpha</taxon>
        <taxon>Muroidea</taxon>
        <taxon>Cricetidae</taxon>
        <taxon>Arvicolinae</taxon>
        <taxon>Myodes</taxon>
    </lineage>
</organism>
<evidence type="ECO:0008006" key="7">
    <source>
        <dbReference type="Google" id="ProtNLM"/>
    </source>
</evidence>
<dbReference type="AlphaFoldDB" id="A0AAW0IXU0"/>
<dbReference type="InterPro" id="IPR051857">
    <property type="entry name" value="Asn_synthetase_domain"/>
</dbReference>
<feature type="region of interest" description="Disordered" evidence="4">
    <location>
        <begin position="1"/>
        <end position="20"/>
    </location>
</feature>
<dbReference type="PANTHER" id="PTHR45937">
    <property type="entry name" value="ASPARAGINE SYNTHETASE DOMAIN-CONTAINING PROTEIN 1"/>
    <property type="match status" value="1"/>
</dbReference>
<feature type="non-terminal residue" evidence="5">
    <location>
        <position position="1"/>
    </location>
</feature>
<protein>
    <recommendedName>
        <fullName evidence="7">Asparagine synthetase domain-containing protein</fullName>
    </recommendedName>
</protein>
<evidence type="ECO:0000313" key="6">
    <source>
        <dbReference type="Proteomes" id="UP001488838"/>
    </source>
</evidence>
<dbReference type="GO" id="GO:0006529">
    <property type="term" value="P:asparagine biosynthetic process"/>
    <property type="evidence" value="ECO:0007669"/>
    <property type="project" value="UniProtKB-KW"/>
</dbReference>
<comment type="caution">
    <text evidence="5">The sequence shown here is derived from an EMBL/GenBank/DDBJ whole genome shotgun (WGS) entry which is preliminary data.</text>
</comment>
<evidence type="ECO:0000256" key="1">
    <source>
        <dbReference type="ARBA" id="ARBA00022605"/>
    </source>
</evidence>
<evidence type="ECO:0000313" key="5">
    <source>
        <dbReference type="EMBL" id="KAK7819395.1"/>
    </source>
</evidence>
<feature type="region of interest" description="Disordered" evidence="4">
    <location>
        <begin position="153"/>
        <end position="212"/>
    </location>
</feature>
<dbReference type="Pfam" id="PF21975">
    <property type="entry name" value="ASNSD1-SEP"/>
    <property type="match status" value="1"/>
</dbReference>
<keyword evidence="6" id="KW-1185">Reference proteome</keyword>
<keyword evidence="1" id="KW-0028">Amino-acid biosynthesis</keyword>
<dbReference type="InterPro" id="IPR054148">
    <property type="entry name" value="ASNSD1-SEP"/>
</dbReference>
<feature type="compositionally biased region" description="Basic and acidic residues" evidence="4">
    <location>
        <begin position="155"/>
        <end position="166"/>
    </location>
</feature>
<feature type="compositionally biased region" description="Basic and acidic residues" evidence="4">
    <location>
        <begin position="1"/>
        <end position="10"/>
    </location>
</feature>
<keyword evidence="2" id="KW-0061">Asparagine biosynthesis</keyword>
<name>A0AAW0IXU0_MYOGA</name>
<feature type="compositionally biased region" description="Polar residues" evidence="4">
    <location>
        <begin position="11"/>
        <end position="20"/>
    </location>
</feature>